<protein>
    <submittedName>
        <fullName evidence="2">LITAF domain-containing protein</fullName>
    </submittedName>
</protein>
<dbReference type="WBParaSite" id="MhA1_Contig1146.frz3.gene8">
    <property type="protein sequence ID" value="MhA1_Contig1146.frz3.gene8"/>
    <property type="gene ID" value="MhA1_Contig1146.frz3.gene8"/>
</dbReference>
<sequence length="98" mass="11351">MAKIDYFSRNETNDRRSYVLCQCCFFLRLVSEIVFPVDDLNSKCPVCRKGAKSIACSDLMKTFGNNIDFMLFKSFDKLGSSVLFVMYILKLLNFTFDL</sequence>
<evidence type="ECO:0000313" key="1">
    <source>
        <dbReference type="Proteomes" id="UP000095281"/>
    </source>
</evidence>
<keyword evidence="1" id="KW-1185">Reference proteome</keyword>
<name>A0A1I8AZW9_MELHA</name>
<dbReference type="AlphaFoldDB" id="A0A1I8AZW9"/>
<evidence type="ECO:0000313" key="2">
    <source>
        <dbReference type="WBParaSite" id="MhA1_Contig1146.frz3.gene8"/>
    </source>
</evidence>
<reference evidence="2" key="1">
    <citation type="submission" date="2016-11" db="UniProtKB">
        <authorList>
            <consortium name="WormBaseParasite"/>
        </authorList>
    </citation>
    <scope>IDENTIFICATION</scope>
</reference>
<organism evidence="1 2">
    <name type="scientific">Meloidogyne hapla</name>
    <name type="common">Root-knot nematode worm</name>
    <dbReference type="NCBI Taxonomy" id="6305"/>
    <lineage>
        <taxon>Eukaryota</taxon>
        <taxon>Metazoa</taxon>
        <taxon>Ecdysozoa</taxon>
        <taxon>Nematoda</taxon>
        <taxon>Chromadorea</taxon>
        <taxon>Rhabditida</taxon>
        <taxon>Tylenchina</taxon>
        <taxon>Tylenchomorpha</taxon>
        <taxon>Tylenchoidea</taxon>
        <taxon>Meloidogynidae</taxon>
        <taxon>Meloidogyninae</taxon>
        <taxon>Meloidogyne</taxon>
    </lineage>
</organism>
<accession>A0A1I8AZW9</accession>
<proteinExistence type="predicted"/>
<dbReference type="Proteomes" id="UP000095281">
    <property type="component" value="Unplaced"/>
</dbReference>